<proteinExistence type="inferred from homology"/>
<dbReference type="Gene3D" id="2.120.10.30">
    <property type="entry name" value="TolB, C-terminal domain"/>
    <property type="match status" value="1"/>
</dbReference>
<feature type="signal peptide" evidence="2">
    <location>
        <begin position="1"/>
        <end position="18"/>
    </location>
</feature>
<dbReference type="SUPFAM" id="SSF82171">
    <property type="entry name" value="DPP6 N-terminal domain-like"/>
    <property type="match status" value="1"/>
</dbReference>
<evidence type="ECO:0000313" key="4">
    <source>
        <dbReference type="Proteomes" id="UP000190961"/>
    </source>
</evidence>
<dbReference type="OrthoDB" id="9799878at2"/>
<dbReference type="InterPro" id="IPR011042">
    <property type="entry name" value="6-blade_b-propeller_TolB-like"/>
</dbReference>
<dbReference type="InterPro" id="IPR011659">
    <property type="entry name" value="WD40"/>
</dbReference>
<protein>
    <submittedName>
        <fullName evidence="3">WD40-like Beta Propeller Repeat</fullName>
    </submittedName>
</protein>
<dbReference type="EMBL" id="FUZU01000004">
    <property type="protein sequence ID" value="SKC86218.1"/>
    <property type="molecule type" value="Genomic_DNA"/>
</dbReference>
<dbReference type="Proteomes" id="UP000190961">
    <property type="component" value="Unassembled WGS sequence"/>
</dbReference>
<keyword evidence="2" id="KW-0732">Signal</keyword>
<dbReference type="Pfam" id="PF07676">
    <property type="entry name" value="PD40"/>
    <property type="match status" value="1"/>
</dbReference>
<keyword evidence="4" id="KW-1185">Reference proteome</keyword>
<dbReference type="STRING" id="688867.SAMN05660236_5091"/>
<accession>A0A1T5ME84</accession>
<dbReference type="PANTHER" id="PTHR36842">
    <property type="entry name" value="PROTEIN TOLB HOMOLOG"/>
    <property type="match status" value="1"/>
</dbReference>
<dbReference type="RefSeq" id="WP_079689589.1">
    <property type="nucleotide sequence ID" value="NZ_FUZU01000004.1"/>
</dbReference>
<evidence type="ECO:0000313" key="3">
    <source>
        <dbReference type="EMBL" id="SKC86218.1"/>
    </source>
</evidence>
<reference evidence="3 4" key="1">
    <citation type="submission" date="2017-02" db="EMBL/GenBank/DDBJ databases">
        <authorList>
            <person name="Peterson S.W."/>
        </authorList>
    </citation>
    <scope>NUCLEOTIDE SEQUENCE [LARGE SCALE GENOMIC DNA]</scope>
    <source>
        <strain evidence="3 4">DSM 25262</strain>
    </source>
</reference>
<evidence type="ECO:0000256" key="2">
    <source>
        <dbReference type="SAM" id="SignalP"/>
    </source>
</evidence>
<organism evidence="3 4">
    <name type="scientific">Ohtaekwangia koreensis</name>
    <dbReference type="NCBI Taxonomy" id="688867"/>
    <lineage>
        <taxon>Bacteria</taxon>
        <taxon>Pseudomonadati</taxon>
        <taxon>Bacteroidota</taxon>
        <taxon>Cytophagia</taxon>
        <taxon>Cytophagales</taxon>
        <taxon>Fulvivirgaceae</taxon>
        <taxon>Ohtaekwangia</taxon>
    </lineage>
</organism>
<sequence>MKISLPFLLFIVSIAVNAQTQTVLENNPTGLKWYQVNTQHFKVLFPKGFDVQAQRMANTLEYIHAAEAKSLGTEPRKISVVLQNQSSQSNAFVSILPRRSEFYTMPPQDYNFIGTNDWLDLLASHEYRHIVQYQHATRGFNRVFYYLFGNPTLAGMAQISAPQWFWEGDAVATETAFTHSGRGKIPNFNLIFKTNILEGRTFNYHKQYLRSYKHNIPNHYVLGYNMVSYLRRKMNDPEIWGKITARSWSVPFIPFAFSNAIKKETGLYVKDLYNEMAATFKSEWQKEVDQLKLTSFEKVNPRTTSAYTDYLYPQAQEDGSILVMKQGIGDINQFVLLKDGEEKKVFTPGFINDAGMLSSAYTSVVWNEYGYNPRWRVKNYSLIKIYDYKSKQKRVIGGKRQRFGSAALSPKGDKIVTVRSDNDYTNTLMVLEIFSGRPLKEFPNAANNFYSMPRWSEDGSKIIVLKSTRQGKTISIVDAESGAEEDIVPVTQENIGHPVWAGKYIFFNSPISGIDNIYAISLETKQRYQVTTSKYGAYNPSISKDGKTIYYNEQAKDGMDVVKIPFDPSAWSVNKGNTIEDHSYQHLVEQEGRPGIFDSIPQTVLPVQRYSKLKGMINPYSWGFLLTNDLAQITAAVASRDILNTTSITAGYVYDINERTNMWQAGISYQGFYPIINLTARTGDRVNDEKAFGNTVEFEWNETTLEGGLSIPLVLTKSKYIQQLSIGNSVGLTRVSSFINTIKRNGTVIYKGKDRFVPLNDTLDYMYKDQLRDGDFVYNHFTLSYYHLLKTSYRDYLYRWGQSLNVDLYNTPFTSDFTGRLLALRGTLYFPGLAKHHYLYSRVAYQKSLQGIETDIYTFRNRIPKPRGYSYPNDEKFYTLSMNYSFPLWYPDIALGPILNIQRIKLNAFYDYGKGYGKQFYYNQEKNDVYYGLTDDIYQSIGVETTFDFNFMRFLPKFELGFRSSYLKANRTTGSGVVFEILIGNIGF</sequence>
<name>A0A1T5ME84_9BACT</name>
<comment type="similarity">
    <text evidence="1">Belongs to the TolB family.</text>
</comment>
<gene>
    <name evidence="3" type="ORF">SAMN05660236_5091</name>
</gene>
<evidence type="ECO:0000256" key="1">
    <source>
        <dbReference type="ARBA" id="ARBA00009820"/>
    </source>
</evidence>
<dbReference type="AlphaFoldDB" id="A0A1T5ME84"/>
<feature type="chain" id="PRO_5010553478" evidence="2">
    <location>
        <begin position="19"/>
        <end position="988"/>
    </location>
</feature>